<accession>A0A8X6NEX2</accession>
<proteinExistence type="predicted"/>
<dbReference type="AlphaFoldDB" id="A0A8X6NEX2"/>
<evidence type="ECO:0000313" key="3">
    <source>
        <dbReference type="Proteomes" id="UP000887013"/>
    </source>
</evidence>
<feature type="compositionally biased region" description="Polar residues" evidence="1">
    <location>
        <begin position="8"/>
        <end position="28"/>
    </location>
</feature>
<evidence type="ECO:0000313" key="2">
    <source>
        <dbReference type="EMBL" id="GFT09892.1"/>
    </source>
</evidence>
<comment type="caution">
    <text evidence="2">The sequence shown here is derived from an EMBL/GenBank/DDBJ whole genome shotgun (WGS) entry which is preliminary data.</text>
</comment>
<reference evidence="2" key="1">
    <citation type="submission" date="2020-08" db="EMBL/GenBank/DDBJ databases">
        <title>Multicomponent nature underlies the extraordinary mechanical properties of spider dragline silk.</title>
        <authorList>
            <person name="Kono N."/>
            <person name="Nakamura H."/>
            <person name="Mori M."/>
            <person name="Yoshida Y."/>
            <person name="Ohtoshi R."/>
            <person name="Malay A.D."/>
            <person name="Moran D.A.P."/>
            <person name="Tomita M."/>
            <person name="Numata K."/>
            <person name="Arakawa K."/>
        </authorList>
    </citation>
    <scope>NUCLEOTIDE SEQUENCE</scope>
</reference>
<organism evidence="2 3">
    <name type="scientific">Nephila pilipes</name>
    <name type="common">Giant wood spider</name>
    <name type="synonym">Nephila maculata</name>
    <dbReference type="NCBI Taxonomy" id="299642"/>
    <lineage>
        <taxon>Eukaryota</taxon>
        <taxon>Metazoa</taxon>
        <taxon>Ecdysozoa</taxon>
        <taxon>Arthropoda</taxon>
        <taxon>Chelicerata</taxon>
        <taxon>Arachnida</taxon>
        <taxon>Araneae</taxon>
        <taxon>Araneomorphae</taxon>
        <taxon>Entelegynae</taxon>
        <taxon>Araneoidea</taxon>
        <taxon>Nephilidae</taxon>
        <taxon>Nephila</taxon>
    </lineage>
</organism>
<name>A0A8X6NEX2_NEPPI</name>
<dbReference type="Proteomes" id="UP000887013">
    <property type="component" value="Unassembled WGS sequence"/>
</dbReference>
<keyword evidence="3" id="KW-1185">Reference proteome</keyword>
<sequence>MDERTENPENNSKLYLHQKNSNDMVRKQSTAVKLRRKQLFRFIIHQQSFGGNDFPGNDVAKSLDYSQAPHSENNLSLYAYINNPSSPVEGHTPRLEGLLPVEVDLPCPHSEGFCPGRGPHVPQ</sequence>
<protein>
    <submittedName>
        <fullName evidence="2">Uncharacterized protein</fullName>
    </submittedName>
</protein>
<evidence type="ECO:0000256" key="1">
    <source>
        <dbReference type="SAM" id="MobiDB-lite"/>
    </source>
</evidence>
<feature type="region of interest" description="Disordered" evidence="1">
    <location>
        <begin position="1"/>
        <end position="28"/>
    </location>
</feature>
<dbReference type="EMBL" id="BMAW01057275">
    <property type="protein sequence ID" value="GFT09892.1"/>
    <property type="molecule type" value="Genomic_DNA"/>
</dbReference>
<gene>
    <name evidence="2" type="ORF">NPIL_313101</name>
</gene>